<name>A0A3P7TF10_9BILA</name>
<reference evidence="1 2" key="1">
    <citation type="submission" date="2018-11" db="EMBL/GenBank/DDBJ databases">
        <authorList>
            <consortium name="Pathogen Informatics"/>
        </authorList>
    </citation>
    <scope>NUCLEOTIDE SEQUENCE [LARGE SCALE GENOMIC DNA]</scope>
</reference>
<dbReference type="Proteomes" id="UP000280834">
    <property type="component" value="Unassembled WGS sequence"/>
</dbReference>
<evidence type="ECO:0000313" key="2">
    <source>
        <dbReference type="Proteomes" id="UP000280834"/>
    </source>
</evidence>
<sequence>MEHVYGTGPGKDTVSLASGVPQNGTPFLNFGSNVNSGFVTPKFPTEKNFVTYLNNSTLPRDYKVKKVYL</sequence>
<organism evidence="1 2">
    <name type="scientific">Brugia timori</name>
    <dbReference type="NCBI Taxonomy" id="42155"/>
    <lineage>
        <taxon>Eukaryota</taxon>
        <taxon>Metazoa</taxon>
        <taxon>Ecdysozoa</taxon>
        <taxon>Nematoda</taxon>
        <taxon>Chromadorea</taxon>
        <taxon>Rhabditida</taxon>
        <taxon>Spirurina</taxon>
        <taxon>Spiruromorpha</taxon>
        <taxon>Filarioidea</taxon>
        <taxon>Onchocercidae</taxon>
        <taxon>Brugia</taxon>
    </lineage>
</organism>
<proteinExistence type="predicted"/>
<accession>A0A3P7TF10</accession>
<evidence type="ECO:0000313" key="1">
    <source>
        <dbReference type="EMBL" id="VDO12034.1"/>
    </source>
</evidence>
<dbReference type="EMBL" id="UZAG01001764">
    <property type="protein sequence ID" value="VDO12034.1"/>
    <property type="molecule type" value="Genomic_DNA"/>
</dbReference>
<protein>
    <submittedName>
        <fullName evidence="1">Uncharacterized protein</fullName>
    </submittedName>
</protein>
<keyword evidence="2" id="KW-1185">Reference proteome</keyword>
<gene>
    <name evidence="1" type="ORF">BTMF_LOCUS2207</name>
</gene>
<dbReference type="AlphaFoldDB" id="A0A3P7TF10"/>